<dbReference type="FunFam" id="3.10.20.590:FF:000001">
    <property type="entry name" value="Leucine--tRNA ligase"/>
    <property type="match status" value="1"/>
</dbReference>
<keyword evidence="7" id="KW-0648">Protein biosynthesis</keyword>
<name>A0A2M6P0S2_9BACT</name>
<dbReference type="InterPro" id="IPR009080">
    <property type="entry name" value="tRNAsynth_Ia_anticodon-bd"/>
</dbReference>
<keyword evidence="4" id="KW-0436">Ligase</keyword>
<evidence type="ECO:0000256" key="4">
    <source>
        <dbReference type="ARBA" id="ARBA00022598"/>
    </source>
</evidence>
<dbReference type="GO" id="GO:0005829">
    <property type="term" value="C:cytosol"/>
    <property type="evidence" value="ECO:0007669"/>
    <property type="project" value="TreeGrafter"/>
</dbReference>
<comment type="similarity">
    <text evidence="1">Belongs to the class-I aminoacyl-tRNA synthetase family.</text>
</comment>
<dbReference type="Pfam" id="PF08264">
    <property type="entry name" value="Anticodon_1"/>
    <property type="match status" value="1"/>
</dbReference>
<keyword evidence="8 11" id="KW-0030">Aminoacyl-tRNA synthetase</keyword>
<comment type="catalytic activity">
    <reaction evidence="9">
        <text>tRNA(Leu) + L-leucine + ATP = L-leucyl-tRNA(Leu) + AMP + diphosphate</text>
        <dbReference type="Rhea" id="RHEA:11688"/>
        <dbReference type="Rhea" id="RHEA-COMP:9613"/>
        <dbReference type="Rhea" id="RHEA-COMP:9622"/>
        <dbReference type="ChEBI" id="CHEBI:30616"/>
        <dbReference type="ChEBI" id="CHEBI:33019"/>
        <dbReference type="ChEBI" id="CHEBI:57427"/>
        <dbReference type="ChEBI" id="CHEBI:78442"/>
        <dbReference type="ChEBI" id="CHEBI:78494"/>
        <dbReference type="ChEBI" id="CHEBI:456215"/>
        <dbReference type="EC" id="6.1.1.4"/>
    </reaction>
</comment>
<keyword evidence="6" id="KW-0067">ATP-binding</keyword>
<dbReference type="SUPFAM" id="SSF47323">
    <property type="entry name" value="Anticodon-binding domain of a subclass of class I aminoacyl-tRNA synthetases"/>
    <property type="match status" value="1"/>
</dbReference>
<evidence type="ECO:0000256" key="6">
    <source>
        <dbReference type="ARBA" id="ARBA00022840"/>
    </source>
</evidence>
<reference evidence="12" key="1">
    <citation type="submission" date="2017-09" db="EMBL/GenBank/DDBJ databases">
        <title>Depth-based differentiation of microbial function through sediment-hosted aquifers and enrichment of novel symbionts in the deep terrestrial subsurface.</title>
        <authorList>
            <person name="Probst A.J."/>
            <person name="Ladd B."/>
            <person name="Jarett J.K."/>
            <person name="Geller-Mcgrath D.E."/>
            <person name="Sieber C.M.K."/>
            <person name="Emerson J.B."/>
            <person name="Anantharaman K."/>
            <person name="Thomas B.C."/>
            <person name="Malmstrom R."/>
            <person name="Stieglmeier M."/>
            <person name="Klingl A."/>
            <person name="Woyke T."/>
            <person name="Ryan C.M."/>
            <person name="Banfield J.F."/>
        </authorList>
    </citation>
    <scope>NUCLEOTIDE SEQUENCE [LARGE SCALE GENOMIC DNA]</scope>
</reference>
<organism evidence="11 12">
    <name type="scientific">Candidatus Magasanikbacteria bacterium CG10_big_fil_rev_8_21_14_0_10_38_6</name>
    <dbReference type="NCBI Taxonomy" id="1974647"/>
    <lineage>
        <taxon>Bacteria</taxon>
        <taxon>Candidatus Magasanikiibacteriota</taxon>
    </lineage>
</organism>
<feature type="domain" description="Methionyl/Valyl/Leucyl/Isoleucyl-tRNA synthetase anticodon-binding" evidence="10">
    <location>
        <begin position="12"/>
        <end position="87"/>
    </location>
</feature>
<gene>
    <name evidence="11" type="ORF">COU30_02995</name>
</gene>
<comment type="caution">
    <text evidence="11">The sequence shown here is derived from an EMBL/GenBank/DDBJ whole genome shotgun (WGS) entry which is preliminary data.</text>
</comment>
<dbReference type="EC" id="6.1.1.4" evidence="2"/>
<dbReference type="PANTHER" id="PTHR43740:SF2">
    <property type="entry name" value="LEUCINE--TRNA LIGASE, MITOCHONDRIAL"/>
    <property type="match status" value="1"/>
</dbReference>
<dbReference type="InterPro" id="IPR002302">
    <property type="entry name" value="Leu-tRNA-ligase"/>
</dbReference>
<dbReference type="Gene3D" id="1.10.730.10">
    <property type="entry name" value="Isoleucyl-tRNA Synthetase, Domain 1"/>
    <property type="match status" value="1"/>
</dbReference>
<evidence type="ECO:0000256" key="2">
    <source>
        <dbReference type="ARBA" id="ARBA00013164"/>
    </source>
</evidence>
<accession>A0A2M6P0S2</accession>
<dbReference type="InterPro" id="IPR013155">
    <property type="entry name" value="M/V/L/I-tRNA-synth_anticd-bd"/>
</dbReference>
<evidence type="ECO:0000256" key="7">
    <source>
        <dbReference type="ARBA" id="ARBA00022917"/>
    </source>
</evidence>
<sequence>MMEFVNEANKWETVPHSIAKRFVLLLSPFAPHVAEELWQKFGGTKTISFELWPTYDENKLMSDTIMLAVQVNGKVRDTIEVAIDLEEAAIKGMALGTEKIQKWLEGKEPKKVIYVKGKLVSVVV</sequence>
<evidence type="ECO:0000259" key="10">
    <source>
        <dbReference type="Pfam" id="PF08264"/>
    </source>
</evidence>
<dbReference type="GO" id="GO:0006429">
    <property type="term" value="P:leucyl-tRNA aminoacylation"/>
    <property type="evidence" value="ECO:0007669"/>
    <property type="project" value="InterPro"/>
</dbReference>
<dbReference type="GO" id="GO:0004823">
    <property type="term" value="F:leucine-tRNA ligase activity"/>
    <property type="evidence" value="ECO:0007669"/>
    <property type="project" value="UniProtKB-EC"/>
</dbReference>
<proteinExistence type="inferred from homology"/>
<evidence type="ECO:0000256" key="5">
    <source>
        <dbReference type="ARBA" id="ARBA00022741"/>
    </source>
</evidence>
<protein>
    <recommendedName>
        <fullName evidence="2">leucine--tRNA ligase</fullName>
        <ecNumber evidence="2">6.1.1.4</ecNumber>
    </recommendedName>
</protein>
<evidence type="ECO:0000313" key="12">
    <source>
        <dbReference type="Proteomes" id="UP000228528"/>
    </source>
</evidence>
<dbReference type="GO" id="GO:0005524">
    <property type="term" value="F:ATP binding"/>
    <property type="evidence" value="ECO:0007669"/>
    <property type="project" value="UniProtKB-KW"/>
</dbReference>
<dbReference type="AlphaFoldDB" id="A0A2M6P0S2"/>
<dbReference type="EMBL" id="PFBW01000132">
    <property type="protein sequence ID" value="PIR77333.1"/>
    <property type="molecule type" value="Genomic_DNA"/>
</dbReference>
<dbReference type="Proteomes" id="UP000228528">
    <property type="component" value="Unassembled WGS sequence"/>
</dbReference>
<evidence type="ECO:0000256" key="8">
    <source>
        <dbReference type="ARBA" id="ARBA00023146"/>
    </source>
</evidence>
<evidence type="ECO:0000313" key="11">
    <source>
        <dbReference type="EMBL" id="PIR77333.1"/>
    </source>
</evidence>
<dbReference type="PANTHER" id="PTHR43740">
    <property type="entry name" value="LEUCYL-TRNA SYNTHETASE"/>
    <property type="match status" value="1"/>
</dbReference>
<keyword evidence="3" id="KW-0963">Cytoplasm</keyword>
<evidence type="ECO:0000256" key="1">
    <source>
        <dbReference type="ARBA" id="ARBA00005594"/>
    </source>
</evidence>
<evidence type="ECO:0000256" key="9">
    <source>
        <dbReference type="ARBA" id="ARBA00047469"/>
    </source>
</evidence>
<keyword evidence="5" id="KW-0547">Nucleotide-binding</keyword>
<evidence type="ECO:0000256" key="3">
    <source>
        <dbReference type="ARBA" id="ARBA00022490"/>
    </source>
</evidence>